<dbReference type="PROSITE" id="PS01124">
    <property type="entry name" value="HTH_ARAC_FAMILY_2"/>
    <property type="match status" value="1"/>
</dbReference>
<dbReference type="InterPro" id="IPR018060">
    <property type="entry name" value="HTH_AraC"/>
</dbReference>
<gene>
    <name evidence="4" type="ORF">C5Y83_01415</name>
</gene>
<keyword evidence="2" id="KW-0804">Transcription</keyword>
<dbReference type="InterPro" id="IPR009594">
    <property type="entry name" value="Tscrpt_reg_HTH_AraC_N"/>
</dbReference>
<dbReference type="GO" id="GO:0003700">
    <property type="term" value="F:DNA-binding transcription factor activity"/>
    <property type="evidence" value="ECO:0007669"/>
    <property type="project" value="InterPro"/>
</dbReference>
<dbReference type="GO" id="GO:0043565">
    <property type="term" value="F:sequence-specific DNA binding"/>
    <property type="evidence" value="ECO:0007669"/>
    <property type="project" value="InterPro"/>
</dbReference>
<dbReference type="OrthoDB" id="34150at2"/>
<keyword evidence="1" id="KW-0805">Transcription regulation</keyword>
<dbReference type="PANTHER" id="PTHR43436">
    <property type="entry name" value="ARAC-FAMILY TRANSCRIPTIONAL REGULATOR"/>
    <property type="match status" value="1"/>
</dbReference>
<dbReference type="AlphaFoldDB" id="A0A2S8G927"/>
<evidence type="ECO:0000256" key="1">
    <source>
        <dbReference type="ARBA" id="ARBA00023015"/>
    </source>
</evidence>
<dbReference type="Gene3D" id="1.10.10.60">
    <property type="entry name" value="Homeodomain-like"/>
    <property type="match status" value="2"/>
</dbReference>
<accession>A0A2S8G927</accession>
<name>A0A2S8G927_9BACT</name>
<sequence length="296" mass="32325">MDNSKMDTLVTAIRQHGHRDSVTNTEIPEMKLSWFSSPTTAVSLVYEPCLCVVAQGAKEVVLAGETFPMASAEFLLVSVELPVDARVAVATPEKPYLGMQISLDPKVVGEMLADGTTVSSSGPPERGLSVSSIDPLLLDAIGRLAGMLDSPQDIRPLAPLVLREITHRILTGPQGVRLRQMAMAGAPAYRIAQAIRWLKDHFATPLKIEALAETVGLSTSSFHLHFKNVTAMTPLQYQKRMRLQEARNLMLGEKLDAAEAAFRVGYESPSQFSREYRRMFGAPPRQDIDALLAAVS</sequence>
<dbReference type="InterPro" id="IPR009057">
    <property type="entry name" value="Homeodomain-like_sf"/>
</dbReference>
<dbReference type="RefSeq" id="WP_105327849.1">
    <property type="nucleotide sequence ID" value="NZ_PUHY01000001.1"/>
</dbReference>
<evidence type="ECO:0000313" key="5">
    <source>
        <dbReference type="Proteomes" id="UP000238322"/>
    </source>
</evidence>
<proteinExistence type="predicted"/>
<protein>
    <submittedName>
        <fullName evidence="4">AraC family transcriptional regulator CmrA</fullName>
    </submittedName>
</protein>
<feature type="domain" description="HTH araC/xylS-type" evidence="3">
    <location>
        <begin position="192"/>
        <end position="290"/>
    </location>
</feature>
<dbReference type="SUPFAM" id="SSF46689">
    <property type="entry name" value="Homeodomain-like"/>
    <property type="match status" value="2"/>
</dbReference>
<evidence type="ECO:0000259" key="3">
    <source>
        <dbReference type="PROSITE" id="PS01124"/>
    </source>
</evidence>
<dbReference type="Proteomes" id="UP000238322">
    <property type="component" value="Unassembled WGS sequence"/>
</dbReference>
<evidence type="ECO:0000256" key="2">
    <source>
        <dbReference type="ARBA" id="ARBA00023163"/>
    </source>
</evidence>
<dbReference type="Pfam" id="PF12833">
    <property type="entry name" value="HTH_18"/>
    <property type="match status" value="1"/>
</dbReference>
<comment type="caution">
    <text evidence="4">The sequence shown here is derived from an EMBL/GenBank/DDBJ whole genome shotgun (WGS) entry which is preliminary data.</text>
</comment>
<dbReference type="SMART" id="SM00342">
    <property type="entry name" value="HTH_ARAC"/>
    <property type="match status" value="1"/>
</dbReference>
<dbReference type="EMBL" id="PUHY01000001">
    <property type="protein sequence ID" value="PQO40614.1"/>
    <property type="molecule type" value="Genomic_DNA"/>
</dbReference>
<dbReference type="PANTHER" id="PTHR43436:SF1">
    <property type="entry name" value="TRANSCRIPTIONAL REGULATORY PROTEIN"/>
    <property type="match status" value="1"/>
</dbReference>
<reference evidence="4 5" key="1">
    <citation type="submission" date="2018-02" db="EMBL/GenBank/DDBJ databases">
        <title>Comparative genomes isolates from brazilian mangrove.</title>
        <authorList>
            <person name="Araujo J.E."/>
            <person name="Taketani R.G."/>
            <person name="Silva M.C.P."/>
            <person name="Loureco M.V."/>
            <person name="Andreote F.D."/>
        </authorList>
    </citation>
    <scope>NUCLEOTIDE SEQUENCE [LARGE SCALE GENOMIC DNA]</scope>
    <source>
        <strain evidence="4 5">Hex-1 MGV</strain>
    </source>
</reference>
<organism evidence="4 5">
    <name type="scientific">Blastopirellula marina</name>
    <dbReference type="NCBI Taxonomy" id="124"/>
    <lineage>
        <taxon>Bacteria</taxon>
        <taxon>Pseudomonadati</taxon>
        <taxon>Planctomycetota</taxon>
        <taxon>Planctomycetia</taxon>
        <taxon>Pirellulales</taxon>
        <taxon>Pirellulaceae</taxon>
        <taxon>Blastopirellula</taxon>
    </lineage>
</organism>
<evidence type="ECO:0000313" key="4">
    <source>
        <dbReference type="EMBL" id="PQO40614.1"/>
    </source>
</evidence>
<dbReference type="Pfam" id="PF06719">
    <property type="entry name" value="AraC_N"/>
    <property type="match status" value="1"/>
</dbReference>